<keyword evidence="2" id="KW-1185">Reference proteome</keyword>
<protein>
    <submittedName>
        <fullName evidence="1">Uncharacterized protein</fullName>
    </submittedName>
</protein>
<proteinExistence type="predicted"/>
<accession>A0ABQ9HM49</accession>
<organism evidence="1 2">
    <name type="scientific">Dryococelus australis</name>
    <dbReference type="NCBI Taxonomy" id="614101"/>
    <lineage>
        <taxon>Eukaryota</taxon>
        <taxon>Metazoa</taxon>
        <taxon>Ecdysozoa</taxon>
        <taxon>Arthropoda</taxon>
        <taxon>Hexapoda</taxon>
        <taxon>Insecta</taxon>
        <taxon>Pterygota</taxon>
        <taxon>Neoptera</taxon>
        <taxon>Polyneoptera</taxon>
        <taxon>Phasmatodea</taxon>
        <taxon>Verophasmatodea</taxon>
        <taxon>Anareolatae</taxon>
        <taxon>Phasmatidae</taxon>
        <taxon>Eurycanthinae</taxon>
        <taxon>Dryococelus</taxon>
    </lineage>
</organism>
<sequence>MDWRLFFQLYGNMEEITTQQLVSSLPHLKHVFSMASVLPGTFVKLGRFLTDDTRKTSTNYRMMNYCISGNKTDEEDDDSSLTNGSSDLNFTECQSVAYVSGFIANKLMSGFCKDCDVCRGDLSVEPDVVSVYGVSEVHCIIDTRDAAGKLEHPSLQLGHTVAAAVNIYKALLPDILSTDDVGRQLCAEIKKYQDYFRMSCSIHRKQLITSFVSIIAREKRNAISRTDVKQIVSRSKLAFTVQNQSAGKQWYPSFIEEGLYFPHHMWLSIVMLKYGTWSRSKEGQYLGL</sequence>
<evidence type="ECO:0000313" key="2">
    <source>
        <dbReference type="Proteomes" id="UP001159363"/>
    </source>
</evidence>
<dbReference type="Proteomes" id="UP001159363">
    <property type="component" value="Chromosome X"/>
</dbReference>
<name>A0ABQ9HM49_9NEOP</name>
<dbReference type="EMBL" id="JARBHB010000004">
    <property type="protein sequence ID" value="KAJ8885380.1"/>
    <property type="molecule type" value="Genomic_DNA"/>
</dbReference>
<gene>
    <name evidence="1" type="ORF">PR048_011577</name>
</gene>
<reference evidence="1 2" key="1">
    <citation type="submission" date="2023-02" db="EMBL/GenBank/DDBJ databases">
        <title>LHISI_Scaffold_Assembly.</title>
        <authorList>
            <person name="Stuart O.P."/>
            <person name="Cleave R."/>
            <person name="Magrath M.J.L."/>
            <person name="Mikheyev A.S."/>
        </authorList>
    </citation>
    <scope>NUCLEOTIDE SEQUENCE [LARGE SCALE GENOMIC DNA]</scope>
    <source>
        <strain evidence="1">Daus_M_001</strain>
        <tissue evidence="1">Leg muscle</tissue>
    </source>
</reference>
<evidence type="ECO:0000313" key="1">
    <source>
        <dbReference type="EMBL" id="KAJ8885380.1"/>
    </source>
</evidence>
<comment type="caution">
    <text evidence="1">The sequence shown here is derived from an EMBL/GenBank/DDBJ whole genome shotgun (WGS) entry which is preliminary data.</text>
</comment>